<feature type="region of interest" description="Disordered" evidence="2">
    <location>
        <begin position="454"/>
        <end position="528"/>
    </location>
</feature>
<protein>
    <recommendedName>
        <fullName evidence="3">HTH CENPB-type domain-containing protein</fullName>
    </recommendedName>
</protein>
<dbReference type="InterPro" id="IPR050863">
    <property type="entry name" value="CenT-Element_Derived"/>
</dbReference>
<dbReference type="GO" id="GO:0005634">
    <property type="term" value="C:nucleus"/>
    <property type="evidence" value="ECO:0007669"/>
    <property type="project" value="TreeGrafter"/>
</dbReference>
<evidence type="ECO:0000256" key="1">
    <source>
        <dbReference type="ARBA" id="ARBA00023125"/>
    </source>
</evidence>
<proteinExistence type="predicted"/>
<evidence type="ECO:0000259" key="3">
    <source>
        <dbReference type="PROSITE" id="PS51253"/>
    </source>
</evidence>
<gene>
    <name evidence="4" type="ORF">Zmor_005284</name>
</gene>
<reference evidence="4" key="1">
    <citation type="journal article" date="2023" name="G3 (Bethesda)">
        <title>Whole genome assemblies of Zophobas morio and Tenebrio molitor.</title>
        <authorList>
            <person name="Kaur S."/>
            <person name="Stinson S.A."/>
            <person name="diCenzo G.C."/>
        </authorList>
    </citation>
    <scope>NUCLEOTIDE SEQUENCE</scope>
    <source>
        <strain evidence="4">QUZm001</strain>
    </source>
</reference>
<feature type="compositionally biased region" description="Basic and acidic residues" evidence="2">
    <location>
        <begin position="473"/>
        <end position="490"/>
    </location>
</feature>
<sequence>MKNAVKDVISNHMSLREAAERNDVKFQTLARYVNKQKKSPNESIHMKPKYDTRRIFTDEQESSLVNYVLQCSKMCYGKSTKDVRILAYELAIANNVNVPKSWKDNKKAGVDWLNAFIKRHSNISIRQPEGCSLSRATSFNHHKVNAFFDNLERVMQRCDSFSDGSRVYNIDETATTTVQRSNKILAQKGVKQISKCTSGERGSLVTTCCIINALGNTVPPVMVFPRTHFKTHMIQGAPAGTLGLANPSGWMTSELFVDVIQHFIKHTSSSVDRPTLLIMDNHESHLSIDCINLAKEHGITLLTLPPHCSNRLQPLDVSVYASFKAFYNAAIDSWMLRHPGVPFTIYQVAECVGVAFEKSMTPANIKSGFKKCGIYPFDRNIFTEDDFLISSVTDRQVPTTSTNMGHEEIGRDKTDEMIEDEFSCQKEQNLHTTKENNSGFISPEQLLGYPKAAPRKFSQNNRRKKSSKIVTDTPEKLALEEKQKERERKSSLKKSKATKRQFSKLLEDTDTDEENAESFVSDASSDKWDPLEDLENQQEFLGRPDTDSYVLVKFNKNVFYIGKVLEVFKDEKEFEISFLRRGEKNINFFVFPNRPDISSITDDDIKYVLPTPRSVGATKRQNRFLDFGISFDNLDVR</sequence>
<dbReference type="Pfam" id="PF03184">
    <property type="entry name" value="DDE_1"/>
    <property type="match status" value="1"/>
</dbReference>
<evidence type="ECO:0000313" key="4">
    <source>
        <dbReference type="EMBL" id="KAJ3660855.1"/>
    </source>
</evidence>
<dbReference type="InterPro" id="IPR036397">
    <property type="entry name" value="RNaseH_sf"/>
</dbReference>
<dbReference type="PROSITE" id="PS51253">
    <property type="entry name" value="HTH_CENPB"/>
    <property type="match status" value="1"/>
</dbReference>
<dbReference type="EMBL" id="JALNTZ010000002">
    <property type="protein sequence ID" value="KAJ3660855.1"/>
    <property type="molecule type" value="Genomic_DNA"/>
</dbReference>
<feature type="compositionally biased region" description="Basic residues" evidence="2">
    <location>
        <begin position="491"/>
        <end position="502"/>
    </location>
</feature>
<dbReference type="Proteomes" id="UP001168821">
    <property type="component" value="Unassembled WGS sequence"/>
</dbReference>
<dbReference type="PANTHER" id="PTHR19303:SF71">
    <property type="entry name" value="ZINC FINGER PHD-TYPE DOMAIN-CONTAINING PROTEIN"/>
    <property type="match status" value="1"/>
</dbReference>
<feature type="domain" description="HTH CENPB-type" evidence="3">
    <location>
        <begin position="48"/>
        <end position="126"/>
    </location>
</feature>
<dbReference type="Gene3D" id="3.30.420.10">
    <property type="entry name" value="Ribonuclease H-like superfamily/Ribonuclease H"/>
    <property type="match status" value="1"/>
</dbReference>
<keyword evidence="1" id="KW-0238">DNA-binding</keyword>
<dbReference type="AlphaFoldDB" id="A0AA38IPM1"/>
<accession>A0AA38IPM1</accession>
<dbReference type="InterPro" id="IPR006600">
    <property type="entry name" value="HTH_CenpB_DNA-bd_dom"/>
</dbReference>
<organism evidence="4 5">
    <name type="scientific">Zophobas morio</name>
    <dbReference type="NCBI Taxonomy" id="2755281"/>
    <lineage>
        <taxon>Eukaryota</taxon>
        <taxon>Metazoa</taxon>
        <taxon>Ecdysozoa</taxon>
        <taxon>Arthropoda</taxon>
        <taxon>Hexapoda</taxon>
        <taxon>Insecta</taxon>
        <taxon>Pterygota</taxon>
        <taxon>Neoptera</taxon>
        <taxon>Endopterygota</taxon>
        <taxon>Coleoptera</taxon>
        <taxon>Polyphaga</taxon>
        <taxon>Cucujiformia</taxon>
        <taxon>Tenebrionidae</taxon>
        <taxon>Zophobas</taxon>
    </lineage>
</organism>
<name>A0AA38IPM1_9CUCU</name>
<evidence type="ECO:0000313" key="5">
    <source>
        <dbReference type="Proteomes" id="UP001168821"/>
    </source>
</evidence>
<dbReference type="Pfam" id="PF03221">
    <property type="entry name" value="HTH_Tnp_Tc5"/>
    <property type="match status" value="1"/>
</dbReference>
<evidence type="ECO:0000256" key="2">
    <source>
        <dbReference type="SAM" id="MobiDB-lite"/>
    </source>
</evidence>
<keyword evidence="5" id="KW-1185">Reference proteome</keyword>
<dbReference type="GO" id="GO:0003677">
    <property type="term" value="F:DNA binding"/>
    <property type="evidence" value="ECO:0007669"/>
    <property type="project" value="UniProtKB-KW"/>
</dbReference>
<comment type="caution">
    <text evidence="4">The sequence shown here is derived from an EMBL/GenBank/DDBJ whole genome shotgun (WGS) entry which is preliminary data.</text>
</comment>
<dbReference type="PANTHER" id="PTHR19303">
    <property type="entry name" value="TRANSPOSON"/>
    <property type="match status" value="1"/>
</dbReference>
<dbReference type="InterPro" id="IPR004875">
    <property type="entry name" value="DDE_SF_endonuclease_dom"/>
</dbReference>